<feature type="transmembrane region" description="Helical" evidence="11">
    <location>
        <begin position="372"/>
        <end position="390"/>
    </location>
</feature>
<sequence>MGKHTSKVTAAGLLIALGIIYGDIGTSPLYVYNAIIGNRVISETLIVGTLSCIIWTLTLQTTIKYVIMILRADNRGEGGTFALYALVRRRRKWLVIPAMIGGASLLADGIITPPISITSAIEGLKVLPQMRDMPVNTVVTIVLIILSLFFFMQQFGTGSIGKLFGPVMTVWFTMLAILGAVHVFDDLAIFKALNPYYAYDFLATYPEGFWLLGAVFLCTTGAEALYSDLGHCGKENIRISWIYVKICLLINYFGQGASLLANYNGKLIDSTFKAESGIHAFYDLMPHWFIIIGVAIATSAAIIASQAMISGAFTLISEAMRLNLWPRLKIVYPSEERGQLFIPGMNLFMFLGCTFVVLYFQESSKMEAAYGLAIIVTMIMTTMLFANFLVLHRIKPIYIWIFLVGYLTIEFAYLVALMDKFLHGGYITLIIGLVMFIVMYVWYRARKIKNRYVEFVRLDHYLPMLQELSNDMTVTKHATHLVYLTSANNPKEIEHKIIYSILNRKPKRADIYWFVHVDTLDDPYTCEYEVSTIIPNEVIRVEFRLGFRMQPRINLMFRKVVEDMVSNKEVNITSRYESLQRNNVVGDFQFVVMEKFLSQDNELPFFERIIMRFYFMVKKLGLSEEKGFGLDQSNVAVEKFPLIVAPISSLKLKRIYNEEDEE</sequence>
<dbReference type="Pfam" id="PF02705">
    <property type="entry name" value="K_trans"/>
    <property type="match status" value="1"/>
</dbReference>
<feature type="transmembrane region" description="Helical" evidence="11">
    <location>
        <begin position="424"/>
        <end position="443"/>
    </location>
</feature>
<comment type="catalytic activity">
    <reaction evidence="11">
        <text>K(+)(in) + H(+)(in) = K(+)(out) + H(+)(out)</text>
        <dbReference type="Rhea" id="RHEA:28490"/>
        <dbReference type="ChEBI" id="CHEBI:15378"/>
        <dbReference type="ChEBI" id="CHEBI:29103"/>
    </reaction>
</comment>
<comment type="caution">
    <text evidence="11">Lacks conserved residue(s) required for the propagation of feature annotation.</text>
</comment>
<reference evidence="15" key="1">
    <citation type="submission" date="2020-08" db="EMBL/GenBank/DDBJ databases">
        <title>Lacibacter sp. S13-6-6 genome sequencing.</title>
        <authorList>
            <person name="Jin L."/>
        </authorList>
    </citation>
    <scope>NUCLEOTIDE SEQUENCE [LARGE SCALE GENOMIC DNA]</scope>
    <source>
        <strain evidence="15">S13-6-6</strain>
    </source>
</reference>
<evidence type="ECO:0000259" key="12">
    <source>
        <dbReference type="Pfam" id="PF02705"/>
    </source>
</evidence>
<gene>
    <name evidence="11" type="primary">kup</name>
    <name evidence="14" type="ORF">H4075_05275</name>
</gene>
<dbReference type="AlphaFoldDB" id="A0A7G5XJG1"/>
<dbReference type="EMBL" id="CP060007">
    <property type="protein sequence ID" value="QNA45614.1"/>
    <property type="molecule type" value="Genomic_DNA"/>
</dbReference>
<keyword evidence="10 11" id="KW-0472">Membrane</keyword>
<dbReference type="GO" id="GO:0015293">
    <property type="term" value="F:symporter activity"/>
    <property type="evidence" value="ECO:0007669"/>
    <property type="project" value="UniProtKB-UniRule"/>
</dbReference>
<evidence type="ECO:0000256" key="2">
    <source>
        <dbReference type="ARBA" id="ARBA00022448"/>
    </source>
</evidence>
<evidence type="ECO:0000256" key="4">
    <source>
        <dbReference type="ARBA" id="ARBA00022538"/>
    </source>
</evidence>
<evidence type="ECO:0000259" key="13">
    <source>
        <dbReference type="Pfam" id="PF22776"/>
    </source>
</evidence>
<evidence type="ECO:0000256" key="10">
    <source>
        <dbReference type="ARBA" id="ARBA00023136"/>
    </source>
</evidence>
<feature type="transmembrane region" description="Helical" evidence="11">
    <location>
        <begin position="241"/>
        <end position="261"/>
    </location>
</feature>
<organism evidence="14 15">
    <name type="scientific">Lacibacter sediminis</name>
    <dbReference type="NCBI Taxonomy" id="2760713"/>
    <lineage>
        <taxon>Bacteria</taxon>
        <taxon>Pseudomonadati</taxon>
        <taxon>Bacteroidota</taxon>
        <taxon>Chitinophagia</taxon>
        <taxon>Chitinophagales</taxon>
        <taxon>Chitinophagaceae</taxon>
        <taxon>Lacibacter</taxon>
    </lineage>
</organism>
<name>A0A7G5XJG1_9BACT</name>
<feature type="transmembrane region" description="Helical" evidence="11">
    <location>
        <begin position="133"/>
        <end position="151"/>
    </location>
</feature>
<dbReference type="InterPro" id="IPR023051">
    <property type="entry name" value="Kup"/>
</dbReference>
<dbReference type="HAMAP" id="MF_01522">
    <property type="entry name" value="Kup"/>
    <property type="match status" value="1"/>
</dbReference>
<dbReference type="InterPro" id="IPR003855">
    <property type="entry name" value="K+_transporter"/>
</dbReference>
<keyword evidence="9 11" id="KW-0406">Ion transport</keyword>
<dbReference type="PANTHER" id="PTHR30540">
    <property type="entry name" value="OSMOTIC STRESS POTASSIUM TRANSPORTER"/>
    <property type="match status" value="1"/>
</dbReference>
<evidence type="ECO:0000313" key="15">
    <source>
        <dbReference type="Proteomes" id="UP000515344"/>
    </source>
</evidence>
<keyword evidence="6 11" id="KW-0769">Symport</keyword>
<feature type="transmembrane region" description="Helical" evidence="11">
    <location>
        <begin position="163"/>
        <end position="184"/>
    </location>
</feature>
<accession>A0A7G5XJG1</accession>
<keyword evidence="15" id="KW-1185">Reference proteome</keyword>
<evidence type="ECO:0000256" key="3">
    <source>
        <dbReference type="ARBA" id="ARBA00022475"/>
    </source>
</evidence>
<dbReference type="InterPro" id="IPR053952">
    <property type="entry name" value="K_trans_C"/>
</dbReference>
<feature type="transmembrane region" description="Helical" evidence="11">
    <location>
        <begin position="93"/>
        <end position="113"/>
    </location>
</feature>
<feature type="transmembrane region" description="Helical" evidence="11">
    <location>
        <begin position="338"/>
        <end position="360"/>
    </location>
</feature>
<keyword evidence="2 11" id="KW-0813">Transport</keyword>
<protein>
    <recommendedName>
        <fullName evidence="11">Probable potassium transport system protein Kup</fullName>
    </recommendedName>
</protein>
<comment type="subcellular location">
    <subcellularLocation>
        <location evidence="11">Cell membrane</location>
        <topology evidence="11">Multi-pass membrane protein</topology>
    </subcellularLocation>
    <subcellularLocation>
        <location evidence="1">Membrane</location>
        <topology evidence="1">Multi-pass membrane protein</topology>
    </subcellularLocation>
</comment>
<evidence type="ECO:0000256" key="11">
    <source>
        <dbReference type="HAMAP-Rule" id="MF_01522"/>
    </source>
</evidence>
<dbReference type="RefSeq" id="WP_182804825.1">
    <property type="nucleotide sequence ID" value="NZ_CP060007.1"/>
</dbReference>
<keyword evidence="7 11" id="KW-0630">Potassium</keyword>
<keyword evidence="5 11" id="KW-0812">Transmembrane</keyword>
<evidence type="ECO:0000256" key="5">
    <source>
        <dbReference type="ARBA" id="ARBA00022692"/>
    </source>
</evidence>
<dbReference type="Proteomes" id="UP000515344">
    <property type="component" value="Chromosome"/>
</dbReference>
<feature type="domain" description="K+ potassium transporter integral membrane" evidence="12">
    <location>
        <begin position="14"/>
        <end position="454"/>
    </location>
</feature>
<keyword evidence="4 11" id="KW-0633">Potassium transport</keyword>
<dbReference type="KEGG" id="lacs:H4075_05275"/>
<dbReference type="GO" id="GO:0005886">
    <property type="term" value="C:plasma membrane"/>
    <property type="evidence" value="ECO:0007669"/>
    <property type="project" value="UniProtKB-SubCell"/>
</dbReference>
<evidence type="ECO:0000256" key="6">
    <source>
        <dbReference type="ARBA" id="ARBA00022847"/>
    </source>
</evidence>
<proteinExistence type="inferred from homology"/>
<dbReference type="PANTHER" id="PTHR30540:SF83">
    <property type="entry name" value="K+ POTASSIUM TRANSPORTER"/>
    <property type="match status" value="1"/>
</dbReference>
<evidence type="ECO:0000256" key="1">
    <source>
        <dbReference type="ARBA" id="ARBA00004141"/>
    </source>
</evidence>
<dbReference type="GO" id="GO:0015079">
    <property type="term" value="F:potassium ion transmembrane transporter activity"/>
    <property type="evidence" value="ECO:0007669"/>
    <property type="project" value="UniProtKB-UniRule"/>
</dbReference>
<feature type="transmembrane region" description="Helical" evidence="11">
    <location>
        <begin position="46"/>
        <end position="67"/>
    </location>
</feature>
<dbReference type="InterPro" id="IPR053951">
    <property type="entry name" value="K_trans_N"/>
</dbReference>
<dbReference type="Pfam" id="PF22776">
    <property type="entry name" value="K_trans_C"/>
    <property type="match status" value="1"/>
</dbReference>
<comment type="similarity">
    <text evidence="11">Belongs to the HAK/KUP transporter (TC 2.A.72) family.</text>
</comment>
<comment type="function">
    <text evidence="11">Transport of potassium into the cell. Likely operates as a K(+):H(+) symporter.</text>
</comment>
<evidence type="ECO:0000256" key="9">
    <source>
        <dbReference type="ARBA" id="ARBA00023065"/>
    </source>
</evidence>
<keyword evidence="8 11" id="KW-1133">Transmembrane helix</keyword>
<keyword evidence="3 11" id="KW-1003">Cell membrane</keyword>
<feature type="transmembrane region" description="Helical" evidence="11">
    <location>
        <begin position="288"/>
        <end position="317"/>
    </location>
</feature>
<evidence type="ECO:0000256" key="8">
    <source>
        <dbReference type="ARBA" id="ARBA00022989"/>
    </source>
</evidence>
<evidence type="ECO:0000313" key="14">
    <source>
        <dbReference type="EMBL" id="QNA45614.1"/>
    </source>
</evidence>
<feature type="transmembrane region" description="Helical" evidence="11">
    <location>
        <begin position="397"/>
        <end position="418"/>
    </location>
</feature>
<feature type="domain" description="K+ potassium transporter C-terminal" evidence="13">
    <location>
        <begin position="479"/>
        <end position="635"/>
    </location>
</feature>
<evidence type="ECO:0000256" key="7">
    <source>
        <dbReference type="ARBA" id="ARBA00022958"/>
    </source>
</evidence>